<dbReference type="EMBL" id="JBHSAY010000015">
    <property type="protein sequence ID" value="MFC4134798.1"/>
    <property type="molecule type" value="Genomic_DNA"/>
</dbReference>
<name>A0ABV8LWJ4_9ACTN</name>
<dbReference type="RefSeq" id="WP_253761064.1">
    <property type="nucleotide sequence ID" value="NZ_JAMZDZ010000001.1"/>
</dbReference>
<evidence type="ECO:0000313" key="3">
    <source>
        <dbReference type="Proteomes" id="UP001595816"/>
    </source>
</evidence>
<organism evidence="2 3">
    <name type="scientific">Hamadaea flava</name>
    <dbReference type="NCBI Taxonomy" id="1742688"/>
    <lineage>
        <taxon>Bacteria</taxon>
        <taxon>Bacillati</taxon>
        <taxon>Actinomycetota</taxon>
        <taxon>Actinomycetes</taxon>
        <taxon>Micromonosporales</taxon>
        <taxon>Micromonosporaceae</taxon>
        <taxon>Hamadaea</taxon>
    </lineage>
</organism>
<dbReference type="Proteomes" id="UP001595816">
    <property type="component" value="Unassembled WGS sequence"/>
</dbReference>
<feature type="coiled-coil region" evidence="1">
    <location>
        <begin position="188"/>
        <end position="215"/>
    </location>
</feature>
<evidence type="ECO:0008006" key="4">
    <source>
        <dbReference type="Google" id="ProtNLM"/>
    </source>
</evidence>
<dbReference type="SUPFAM" id="SSF53756">
    <property type="entry name" value="UDP-Glycosyltransferase/glycogen phosphorylase"/>
    <property type="match status" value="1"/>
</dbReference>
<keyword evidence="1" id="KW-0175">Coiled coil</keyword>
<keyword evidence="3" id="KW-1185">Reference proteome</keyword>
<accession>A0ABV8LWJ4</accession>
<protein>
    <recommendedName>
        <fullName evidence="4">Glycosyltransferase</fullName>
    </recommendedName>
</protein>
<evidence type="ECO:0000313" key="2">
    <source>
        <dbReference type="EMBL" id="MFC4134798.1"/>
    </source>
</evidence>
<comment type="caution">
    <text evidence="2">The sequence shown here is derived from an EMBL/GenBank/DDBJ whole genome shotgun (WGS) entry which is preliminary data.</text>
</comment>
<reference evidence="3" key="1">
    <citation type="journal article" date="2019" name="Int. J. Syst. Evol. Microbiol.">
        <title>The Global Catalogue of Microorganisms (GCM) 10K type strain sequencing project: providing services to taxonomists for standard genome sequencing and annotation.</title>
        <authorList>
            <consortium name="The Broad Institute Genomics Platform"/>
            <consortium name="The Broad Institute Genome Sequencing Center for Infectious Disease"/>
            <person name="Wu L."/>
            <person name="Ma J."/>
        </authorList>
    </citation>
    <scope>NUCLEOTIDE SEQUENCE [LARGE SCALE GENOMIC DNA]</scope>
    <source>
        <strain evidence="3">CGMCC 4.7289</strain>
    </source>
</reference>
<gene>
    <name evidence="2" type="ORF">ACFOZ4_29670</name>
</gene>
<sequence length="653" mass="72143">MAATNAHEDAGALTDVVKGWLTSHLPTGAIVQVGGGDAVVPPGPGTKVVQVDQLANALEYVAMFDHAVVTGITEQHGDPVAMMRRLHTALKPEAVLLAVLPFGATDAPTRVPFYQGSVRGLVEPLFHISEMAVLDGRIVLVAQRRDQPDGAVALTLSADEIAFRDHERRLAERMRGLAGQIVQAGARYRGAMARVEKSQSELQRVTRELAQLRARVRRLRPIYALPLAAYRRVKSLKTTAQSRLAPTLPALSSANSSPAAKSVSGSAAPAGAASWMDTLRDGFEQWLAAARSAPGDEVVLMFSGTTFVQEARANRPIRLTRVYLERNCPVFFNYYRWSEKDPLPDHPDPLLFQSPIDATPKLLDELITADFGGKKKIFFASFPHEVMVRYLTLAAQHGWVTVYDARDDWEEFAKVGMAKWHHPGYERYIAAHADIVSAVSRPLARKISALAGGREVHVNANALDPKFPRPRGRRDASRTTVGYFGHLTDKWFDWPLVIAAAQRYPEITFEIAGHGAPTLDLPRNIRMLGLLGHQDLAEHSLRWSAALIPFKNSPLADAVDPIKIYEYLHLRLPVLASYFPQCRDYPGTVITEGRDEFLEMLPKVAAMSVAEDEIVSWLAENTWEKRVDTYSAQAGDVRRQGRKGAMALLEDVK</sequence>
<evidence type="ECO:0000256" key="1">
    <source>
        <dbReference type="SAM" id="Coils"/>
    </source>
</evidence>
<dbReference type="Gene3D" id="3.40.50.2000">
    <property type="entry name" value="Glycogen Phosphorylase B"/>
    <property type="match status" value="1"/>
</dbReference>
<proteinExistence type="predicted"/>